<keyword evidence="1" id="KW-0560">Oxidoreductase</keyword>
<evidence type="ECO:0000313" key="5">
    <source>
        <dbReference type="Proteomes" id="UP001324427"/>
    </source>
</evidence>
<reference evidence="4 5" key="1">
    <citation type="submission" date="2021-11" db="EMBL/GenBank/DDBJ databases">
        <title>Black yeast isolated from Biological Soil Crust.</title>
        <authorList>
            <person name="Kurbessoian T."/>
        </authorList>
    </citation>
    <scope>NUCLEOTIDE SEQUENCE [LARGE SCALE GENOMIC DNA]</scope>
    <source>
        <strain evidence="4 5">CCFEE 5522</strain>
    </source>
</reference>
<evidence type="ECO:0008006" key="6">
    <source>
        <dbReference type="Google" id="ProtNLM"/>
    </source>
</evidence>
<dbReference type="CDD" id="cd08192">
    <property type="entry name" value="MAR-like"/>
    <property type="match status" value="1"/>
</dbReference>
<dbReference type="EMBL" id="JAVFHQ010000027">
    <property type="protein sequence ID" value="KAK4544137.1"/>
    <property type="molecule type" value="Genomic_DNA"/>
</dbReference>
<dbReference type="AlphaFoldDB" id="A0AAV9JGG0"/>
<dbReference type="Proteomes" id="UP001324427">
    <property type="component" value="Unassembled WGS sequence"/>
</dbReference>
<gene>
    <name evidence="4" type="ORF">LTR36_004635</name>
</gene>
<dbReference type="InterPro" id="IPR001670">
    <property type="entry name" value="ADH_Fe/GldA"/>
</dbReference>
<feature type="domain" description="Alcohol dehydrogenase iron-type/glycerol dehydrogenase GldA" evidence="2">
    <location>
        <begin position="20"/>
        <end position="173"/>
    </location>
</feature>
<protein>
    <recommendedName>
        <fullName evidence="6">Alcohol dehydrogenase iron-type/glycerol dehydrogenase GldA domain-containing protein</fullName>
    </recommendedName>
</protein>
<name>A0AAV9JGG0_9PEZI</name>
<dbReference type="Gene3D" id="3.40.50.1970">
    <property type="match status" value="1"/>
</dbReference>
<dbReference type="InterPro" id="IPR039697">
    <property type="entry name" value="Alcohol_dehydrogenase_Fe"/>
</dbReference>
<accession>A0AAV9JGG0</accession>
<dbReference type="SUPFAM" id="SSF56796">
    <property type="entry name" value="Dehydroquinate synthase-like"/>
    <property type="match status" value="1"/>
</dbReference>
<proteinExistence type="predicted"/>
<dbReference type="PANTHER" id="PTHR11496">
    <property type="entry name" value="ALCOHOL DEHYDROGENASE"/>
    <property type="match status" value="1"/>
</dbReference>
<dbReference type="GO" id="GO:0004022">
    <property type="term" value="F:alcohol dehydrogenase (NAD+) activity"/>
    <property type="evidence" value="ECO:0007669"/>
    <property type="project" value="TreeGrafter"/>
</dbReference>
<dbReference type="InterPro" id="IPR018211">
    <property type="entry name" value="ADH_Fe_CS"/>
</dbReference>
<dbReference type="InterPro" id="IPR056798">
    <property type="entry name" value="ADH_Fe_C"/>
</dbReference>
<comment type="caution">
    <text evidence="4">The sequence shown here is derived from an EMBL/GenBank/DDBJ whole genome shotgun (WGS) entry which is preliminary data.</text>
</comment>
<evidence type="ECO:0000259" key="3">
    <source>
        <dbReference type="Pfam" id="PF25137"/>
    </source>
</evidence>
<dbReference type="Pfam" id="PF00465">
    <property type="entry name" value="Fe-ADH"/>
    <property type="match status" value="1"/>
</dbReference>
<evidence type="ECO:0000259" key="2">
    <source>
        <dbReference type="Pfam" id="PF00465"/>
    </source>
</evidence>
<evidence type="ECO:0000313" key="4">
    <source>
        <dbReference type="EMBL" id="KAK4544137.1"/>
    </source>
</evidence>
<dbReference type="GO" id="GO:0046872">
    <property type="term" value="F:metal ion binding"/>
    <property type="evidence" value="ECO:0007669"/>
    <property type="project" value="InterPro"/>
</dbReference>
<keyword evidence="5" id="KW-1185">Reference proteome</keyword>
<dbReference type="GO" id="GO:0005739">
    <property type="term" value="C:mitochondrion"/>
    <property type="evidence" value="ECO:0007669"/>
    <property type="project" value="TreeGrafter"/>
</dbReference>
<dbReference type="Pfam" id="PF25137">
    <property type="entry name" value="ADH_Fe_C"/>
    <property type="match status" value="1"/>
</dbReference>
<dbReference type="PROSITE" id="PS00060">
    <property type="entry name" value="ADH_IRON_2"/>
    <property type="match status" value="1"/>
</dbReference>
<feature type="domain" description="Fe-containing alcohol dehydrogenase-like C-terminal" evidence="3">
    <location>
        <begin position="187"/>
        <end position="365"/>
    </location>
</feature>
<organism evidence="4 5">
    <name type="scientific">Oleoguttula mirabilis</name>
    <dbReference type="NCBI Taxonomy" id="1507867"/>
    <lineage>
        <taxon>Eukaryota</taxon>
        <taxon>Fungi</taxon>
        <taxon>Dikarya</taxon>
        <taxon>Ascomycota</taxon>
        <taxon>Pezizomycotina</taxon>
        <taxon>Dothideomycetes</taxon>
        <taxon>Dothideomycetidae</taxon>
        <taxon>Mycosphaerellales</taxon>
        <taxon>Teratosphaeriaceae</taxon>
        <taxon>Oleoguttula</taxon>
    </lineage>
</organism>
<dbReference type="PANTHER" id="PTHR11496:SF97">
    <property type="entry name" value="ALCOHOL DEHYDROGENASE IRON-TYPE_GLYCEROL DEHYDROGENASE GLDA DOMAIN-CONTAINING PROTEIN"/>
    <property type="match status" value="1"/>
</dbReference>
<dbReference type="Gene3D" id="1.20.1090.10">
    <property type="entry name" value="Dehydroquinate synthase-like - alpha domain"/>
    <property type="match status" value="1"/>
</dbReference>
<evidence type="ECO:0000256" key="1">
    <source>
        <dbReference type="ARBA" id="ARBA00023002"/>
    </source>
</evidence>
<sequence length="380" mass="41489">MTDSSQHPLSGLWKPTHLQRLYYGPESVKKHLLECLPSESSKAFIVTGSSLASKTSLIKQVEELLGPKHHAGTFSKIGQHAPVKELDQATEMVMNDESIDTIISVGGGSPIDSAKAISYRLNERKQGKFLYHIAIPTTLSAAECTLGAGYTNENGMKTGVAHPELAPRAILYDSKFALETPQWLWMSTGMRAMDHAMELMYHPTSTEMPCRWMAMFAAGELFKNLPKYKQDSKDEEVITRLQLAAFASLGFLALNVKGGLGLSHTLGYALGSPYQIPHGITSCLTLGHVVKLKAQSSKEDAAQLARMAPFIGLKQSGDDEKDAVAVGNAILDLVKTLELKTTLTEKGVGKDQLDVITKTATRQENGPVYDKVKQLVENLY</sequence>